<organism evidence="2">
    <name type="scientific">Anopheles braziliensis</name>
    <dbReference type="NCBI Taxonomy" id="58242"/>
    <lineage>
        <taxon>Eukaryota</taxon>
        <taxon>Metazoa</taxon>
        <taxon>Ecdysozoa</taxon>
        <taxon>Arthropoda</taxon>
        <taxon>Hexapoda</taxon>
        <taxon>Insecta</taxon>
        <taxon>Pterygota</taxon>
        <taxon>Neoptera</taxon>
        <taxon>Endopterygota</taxon>
        <taxon>Diptera</taxon>
        <taxon>Nematocera</taxon>
        <taxon>Culicoidea</taxon>
        <taxon>Culicidae</taxon>
        <taxon>Anophelinae</taxon>
        <taxon>Anopheles</taxon>
    </lineage>
</organism>
<sequence length="75" mass="8612">MQFRAGVLKSWCLAVPCFVSCQFCPYSQQLLKKHSPFLFSLAGKLTLMAMQLRMVPFFALLFTYIFEMQSASVYA</sequence>
<dbReference type="EMBL" id="GGFM01010430">
    <property type="protein sequence ID" value="MBW31181.1"/>
    <property type="molecule type" value="Transcribed_RNA"/>
</dbReference>
<keyword evidence="1" id="KW-0812">Transmembrane</keyword>
<keyword evidence="1" id="KW-0472">Membrane</keyword>
<feature type="transmembrane region" description="Helical" evidence="1">
    <location>
        <begin position="45"/>
        <end position="66"/>
    </location>
</feature>
<keyword evidence="1" id="KW-1133">Transmembrane helix</keyword>
<name>A0A2M3ZRL5_9DIPT</name>
<dbReference type="AlphaFoldDB" id="A0A2M3ZRL5"/>
<reference evidence="2" key="1">
    <citation type="submission" date="2018-01" db="EMBL/GenBank/DDBJ databases">
        <title>An insight into the sialome of Amazonian anophelines.</title>
        <authorList>
            <person name="Ribeiro J.M."/>
            <person name="Scarpassa V."/>
            <person name="Calvo E."/>
        </authorList>
    </citation>
    <scope>NUCLEOTIDE SEQUENCE</scope>
    <source>
        <tissue evidence="2">Salivary glands</tissue>
    </source>
</reference>
<proteinExistence type="predicted"/>
<evidence type="ECO:0000313" key="2">
    <source>
        <dbReference type="EMBL" id="MBW31181.1"/>
    </source>
</evidence>
<evidence type="ECO:0000256" key="1">
    <source>
        <dbReference type="SAM" id="Phobius"/>
    </source>
</evidence>
<protein>
    <submittedName>
        <fullName evidence="2">Putative secreted peptide</fullName>
    </submittedName>
</protein>
<accession>A0A2M3ZRL5</accession>